<dbReference type="InterPro" id="IPR000014">
    <property type="entry name" value="PAS"/>
</dbReference>
<dbReference type="CDD" id="cd00130">
    <property type="entry name" value="PAS"/>
    <property type="match status" value="1"/>
</dbReference>
<accession>A0ABS2ACA8</accession>
<dbReference type="EMBL" id="JAENHP010000005">
    <property type="protein sequence ID" value="MBM2617454.1"/>
    <property type="molecule type" value="Genomic_DNA"/>
</dbReference>
<dbReference type="SUPFAM" id="SSF55785">
    <property type="entry name" value="PYP-like sensor domain (PAS domain)"/>
    <property type="match status" value="1"/>
</dbReference>
<dbReference type="Proteomes" id="UP000632138">
    <property type="component" value="Unassembled WGS sequence"/>
</dbReference>
<evidence type="ECO:0000313" key="3">
    <source>
        <dbReference type="Proteomes" id="UP000632138"/>
    </source>
</evidence>
<reference evidence="2 3" key="1">
    <citation type="submission" date="2021-01" db="EMBL/GenBank/DDBJ databases">
        <title>Actinoplanes sp. nov. LDG1-06 isolated from lichen.</title>
        <authorList>
            <person name="Saeng-In P."/>
            <person name="Phongsopitanun W."/>
            <person name="Kanchanasin P."/>
            <person name="Yuki M."/>
            <person name="Kudo T."/>
            <person name="Ohkuma M."/>
            <person name="Tanasupawat S."/>
        </authorList>
    </citation>
    <scope>NUCLEOTIDE SEQUENCE [LARGE SCALE GENOMIC DNA]</scope>
    <source>
        <strain evidence="2 3">LDG1-06</strain>
    </source>
</reference>
<evidence type="ECO:0000259" key="1">
    <source>
        <dbReference type="Pfam" id="PF08447"/>
    </source>
</evidence>
<keyword evidence="3" id="KW-1185">Reference proteome</keyword>
<organism evidence="2 3">
    <name type="scientific">Paractinoplanes ovalisporus</name>
    <dbReference type="NCBI Taxonomy" id="2810368"/>
    <lineage>
        <taxon>Bacteria</taxon>
        <taxon>Bacillati</taxon>
        <taxon>Actinomycetota</taxon>
        <taxon>Actinomycetes</taxon>
        <taxon>Micromonosporales</taxon>
        <taxon>Micromonosporaceae</taxon>
        <taxon>Paractinoplanes</taxon>
    </lineage>
</organism>
<dbReference type="NCBIfam" id="TIGR00229">
    <property type="entry name" value="sensory_box"/>
    <property type="match status" value="1"/>
</dbReference>
<dbReference type="InterPro" id="IPR013655">
    <property type="entry name" value="PAS_fold_3"/>
</dbReference>
<dbReference type="Gene3D" id="3.30.450.20">
    <property type="entry name" value="PAS domain"/>
    <property type="match status" value="1"/>
</dbReference>
<dbReference type="Pfam" id="PF08447">
    <property type="entry name" value="PAS_3"/>
    <property type="match status" value="1"/>
</dbReference>
<proteinExistence type="predicted"/>
<dbReference type="RefSeq" id="WP_203377495.1">
    <property type="nucleotide sequence ID" value="NZ_JAENHP010000005.1"/>
</dbReference>
<comment type="caution">
    <text evidence="2">The sequence shown here is derived from an EMBL/GenBank/DDBJ whole genome shotgun (WGS) entry which is preliminary data.</text>
</comment>
<evidence type="ECO:0000313" key="2">
    <source>
        <dbReference type="EMBL" id="MBM2617454.1"/>
    </source>
</evidence>
<name>A0ABS2ACA8_9ACTN</name>
<protein>
    <submittedName>
        <fullName evidence="2">PAS domain-containing protein</fullName>
    </submittedName>
</protein>
<feature type="domain" description="PAS fold-3" evidence="1">
    <location>
        <begin position="32"/>
        <end position="114"/>
    </location>
</feature>
<gene>
    <name evidence="2" type="ORF">JIG36_18010</name>
</gene>
<sequence length="178" mass="19653">MKATQARPTGVERTFGPDEIIVTKTDPRGIITYANEVFLRTSALTEPEAVGLPHNVIRHPDMPRAVFKLLWDTLGRREEIFAYVLNLAADGAHYWVFAHVTPSLSADGRVVGYHSNRRLPQPAAVAEVRRLYDRIRAAEQRQPSTPAAVEAGTQALADELGDQTYDEYVWGLTNGAGA</sequence>
<dbReference type="InterPro" id="IPR035965">
    <property type="entry name" value="PAS-like_dom_sf"/>
</dbReference>